<evidence type="ECO:0000313" key="5">
    <source>
        <dbReference type="EMBL" id="NOU96593.1"/>
    </source>
</evidence>
<evidence type="ECO:0000256" key="3">
    <source>
        <dbReference type="ARBA" id="ARBA00023163"/>
    </source>
</evidence>
<accession>A0A972K448</accession>
<keyword evidence="1" id="KW-0805">Transcription regulation</keyword>
<dbReference type="Gene3D" id="3.40.50.2300">
    <property type="match status" value="2"/>
</dbReference>
<evidence type="ECO:0000259" key="4">
    <source>
        <dbReference type="PROSITE" id="PS50932"/>
    </source>
</evidence>
<dbReference type="GO" id="GO:0000976">
    <property type="term" value="F:transcription cis-regulatory region binding"/>
    <property type="evidence" value="ECO:0007669"/>
    <property type="project" value="TreeGrafter"/>
</dbReference>
<reference evidence="5" key="1">
    <citation type="submission" date="2019-10" db="EMBL/GenBank/DDBJ databases">
        <title>Description of Paenibacillus glebae sp. nov.</title>
        <authorList>
            <person name="Carlier A."/>
            <person name="Qi S."/>
        </authorList>
    </citation>
    <scope>NUCLEOTIDE SEQUENCE</scope>
    <source>
        <strain evidence="5">LMG 31456</strain>
    </source>
</reference>
<organism evidence="5 6">
    <name type="scientific">Paenibacillus foliorum</name>
    <dbReference type="NCBI Taxonomy" id="2654974"/>
    <lineage>
        <taxon>Bacteria</taxon>
        <taxon>Bacillati</taxon>
        <taxon>Bacillota</taxon>
        <taxon>Bacilli</taxon>
        <taxon>Bacillales</taxon>
        <taxon>Paenibacillaceae</taxon>
        <taxon>Paenibacillus</taxon>
    </lineage>
</organism>
<dbReference type="PANTHER" id="PTHR30146:SF109">
    <property type="entry name" value="HTH-TYPE TRANSCRIPTIONAL REGULATOR GALS"/>
    <property type="match status" value="1"/>
</dbReference>
<evidence type="ECO:0000256" key="2">
    <source>
        <dbReference type="ARBA" id="ARBA00023125"/>
    </source>
</evidence>
<dbReference type="InterPro" id="IPR010982">
    <property type="entry name" value="Lambda_DNA-bd_dom_sf"/>
</dbReference>
<dbReference type="GO" id="GO:0003700">
    <property type="term" value="F:DNA-binding transcription factor activity"/>
    <property type="evidence" value="ECO:0007669"/>
    <property type="project" value="TreeGrafter"/>
</dbReference>
<dbReference type="CDD" id="cd06267">
    <property type="entry name" value="PBP1_LacI_sugar_binding-like"/>
    <property type="match status" value="1"/>
</dbReference>
<dbReference type="PANTHER" id="PTHR30146">
    <property type="entry name" value="LACI-RELATED TRANSCRIPTIONAL REPRESSOR"/>
    <property type="match status" value="1"/>
</dbReference>
<keyword evidence="2" id="KW-0238">DNA-binding</keyword>
<proteinExistence type="predicted"/>
<dbReference type="SUPFAM" id="SSF53822">
    <property type="entry name" value="Periplasmic binding protein-like I"/>
    <property type="match status" value="1"/>
</dbReference>
<name>A0A972K448_9BACL</name>
<evidence type="ECO:0000313" key="6">
    <source>
        <dbReference type="Proteomes" id="UP000641588"/>
    </source>
</evidence>
<dbReference type="EMBL" id="WHOD01000100">
    <property type="protein sequence ID" value="NOU96593.1"/>
    <property type="molecule type" value="Genomic_DNA"/>
</dbReference>
<dbReference type="InterPro" id="IPR000843">
    <property type="entry name" value="HTH_LacI"/>
</dbReference>
<dbReference type="Proteomes" id="UP000641588">
    <property type="component" value="Unassembled WGS sequence"/>
</dbReference>
<sequence>MMNQRIRQQDIAKKLGVSINTVSLALKDSGRINEDTKLKVQEVAKALNYIPNSIARSLVQKKTYVIGFILPSITNPIQIETAQNIESKLLANGYNMMLMTSDHDKNYETKALDILLSRQVDGIFLFPTDIQDQRKNQEKIKSIRDANYPIILLSGGNFILPSDSVYMNQYLGAYKATEHLINMGNKDIALIYGGTRNTEKHRGYIAALKESNLEYNPNQVATVQNSSYEQGYRAASQIIKNGSVTGILASGDYLALGALRWCREQGLRVPEDVAIIGFDDLEASRFAEIPLTTITYKVEELTTQATDLLFSLISNQEKLTWIEPRRFEIEPTLVIRESCGFKKRSERLL</sequence>
<dbReference type="Pfam" id="PF13377">
    <property type="entry name" value="Peripla_BP_3"/>
    <property type="match status" value="1"/>
</dbReference>
<dbReference type="CDD" id="cd01392">
    <property type="entry name" value="HTH_LacI"/>
    <property type="match status" value="1"/>
</dbReference>
<comment type="caution">
    <text evidence="5">The sequence shown here is derived from an EMBL/GenBank/DDBJ whole genome shotgun (WGS) entry which is preliminary data.</text>
</comment>
<dbReference type="SMART" id="SM00354">
    <property type="entry name" value="HTH_LACI"/>
    <property type="match status" value="1"/>
</dbReference>
<protein>
    <submittedName>
        <fullName evidence="5">Substrate-binding domain-containing protein</fullName>
    </submittedName>
</protein>
<dbReference type="Pfam" id="PF00356">
    <property type="entry name" value="LacI"/>
    <property type="match status" value="1"/>
</dbReference>
<dbReference type="PROSITE" id="PS50932">
    <property type="entry name" value="HTH_LACI_2"/>
    <property type="match status" value="1"/>
</dbReference>
<dbReference type="AlphaFoldDB" id="A0A972K448"/>
<dbReference type="InterPro" id="IPR046335">
    <property type="entry name" value="LacI/GalR-like_sensor"/>
</dbReference>
<dbReference type="SUPFAM" id="SSF47413">
    <property type="entry name" value="lambda repressor-like DNA-binding domains"/>
    <property type="match status" value="1"/>
</dbReference>
<keyword evidence="6" id="KW-1185">Reference proteome</keyword>
<evidence type="ECO:0000256" key="1">
    <source>
        <dbReference type="ARBA" id="ARBA00023015"/>
    </source>
</evidence>
<keyword evidence="3" id="KW-0804">Transcription</keyword>
<dbReference type="InterPro" id="IPR028082">
    <property type="entry name" value="Peripla_BP_I"/>
</dbReference>
<dbReference type="Gene3D" id="1.10.260.40">
    <property type="entry name" value="lambda repressor-like DNA-binding domains"/>
    <property type="match status" value="1"/>
</dbReference>
<gene>
    <name evidence="5" type="ORF">GC093_25720</name>
</gene>
<feature type="domain" description="HTH lacI-type" evidence="4">
    <location>
        <begin position="6"/>
        <end position="60"/>
    </location>
</feature>